<proteinExistence type="predicted"/>
<accession>G4YIX8</accession>
<organism evidence="1 2">
    <name type="scientific">Phytophthora sojae (strain P6497)</name>
    <name type="common">Soybean stem and root rot agent</name>
    <name type="synonym">Phytophthora megasperma f. sp. glycines</name>
    <dbReference type="NCBI Taxonomy" id="1094619"/>
    <lineage>
        <taxon>Eukaryota</taxon>
        <taxon>Sar</taxon>
        <taxon>Stramenopiles</taxon>
        <taxon>Oomycota</taxon>
        <taxon>Peronosporomycetes</taxon>
        <taxon>Peronosporales</taxon>
        <taxon>Peronosporaceae</taxon>
        <taxon>Phytophthora</taxon>
    </lineage>
</organism>
<dbReference type="EMBL" id="JH159151">
    <property type="protein sequence ID" value="EGZ28800.1"/>
    <property type="molecule type" value="Genomic_DNA"/>
</dbReference>
<dbReference type="Proteomes" id="UP000002640">
    <property type="component" value="Unassembled WGS sequence"/>
</dbReference>
<protein>
    <submittedName>
        <fullName evidence="1">Uncharacterized protein</fullName>
    </submittedName>
</protein>
<dbReference type="InterPro" id="IPR027417">
    <property type="entry name" value="P-loop_NTPase"/>
</dbReference>
<sequence>MARRLWFKLQEISIEFASLTDGVGRIRDLREKIVVRYLNRDVQDQVEFYASPTEQQVNRPLDLDTKVDGLGVELELPILVDAPLVFPPIRIVPHGLVLGAPRLERAQLLDKVHASLIDDRQRFVLLVAPEESGKSSILMLFAHQYAELYCIEVPFMIERGSPFNVFRKRCGLDICMKESSLSKIQQHVIMIDDAQDKYEDKAFWKALVTESPSWLPSNIRFIIAAAHALEG</sequence>
<evidence type="ECO:0000313" key="2">
    <source>
        <dbReference type="Proteomes" id="UP000002640"/>
    </source>
</evidence>
<dbReference type="RefSeq" id="XP_009516075.1">
    <property type="nucleotide sequence ID" value="XM_009517780.1"/>
</dbReference>
<evidence type="ECO:0000313" key="1">
    <source>
        <dbReference type="EMBL" id="EGZ28800.1"/>
    </source>
</evidence>
<dbReference type="AlphaFoldDB" id="G4YIX8"/>
<reference evidence="1 2" key="1">
    <citation type="journal article" date="2006" name="Science">
        <title>Phytophthora genome sequences uncover evolutionary origins and mechanisms of pathogenesis.</title>
        <authorList>
            <person name="Tyler B.M."/>
            <person name="Tripathy S."/>
            <person name="Zhang X."/>
            <person name="Dehal P."/>
            <person name="Jiang R.H."/>
            <person name="Aerts A."/>
            <person name="Arredondo F.D."/>
            <person name="Baxter L."/>
            <person name="Bensasson D."/>
            <person name="Beynon J.L."/>
            <person name="Chapman J."/>
            <person name="Damasceno C.M."/>
            <person name="Dorrance A.E."/>
            <person name="Dou D."/>
            <person name="Dickerman A.W."/>
            <person name="Dubchak I.L."/>
            <person name="Garbelotto M."/>
            <person name="Gijzen M."/>
            <person name="Gordon S.G."/>
            <person name="Govers F."/>
            <person name="Grunwald N.J."/>
            <person name="Huang W."/>
            <person name="Ivors K.L."/>
            <person name="Jones R.W."/>
            <person name="Kamoun S."/>
            <person name="Krampis K."/>
            <person name="Lamour K.H."/>
            <person name="Lee M.K."/>
            <person name="McDonald W.H."/>
            <person name="Medina M."/>
            <person name="Meijer H.J."/>
            <person name="Nordberg E.K."/>
            <person name="Maclean D.J."/>
            <person name="Ospina-Giraldo M.D."/>
            <person name="Morris P.F."/>
            <person name="Phuntumart V."/>
            <person name="Putnam N.H."/>
            <person name="Rash S."/>
            <person name="Rose J.K."/>
            <person name="Sakihama Y."/>
            <person name="Salamov A.A."/>
            <person name="Savidor A."/>
            <person name="Scheuring C.F."/>
            <person name="Smith B.M."/>
            <person name="Sobral B.W."/>
            <person name="Terry A."/>
            <person name="Torto-Alalibo T.A."/>
            <person name="Win J."/>
            <person name="Xu Z."/>
            <person name="Zhang H."/>
            <person name="Grigoriev I.V."/>
            <person name="Rokhsar D.S."/>
            <person name="Boore J.L."/>
        </authorList>
    </citation>
    <scope>NUCLEOTIDE SEQUENCE [LARGE SCALE GENOMIC DNA]</scope>
    <source>
        <strain evidence="1 2">P6497</strain>
    </source>
</reference>
<name>G4YIX8_PHYSP</name>
<dbReference type="InParanoid" id="G4YIX8"/>
<dbReference type="GeneID" id="20644786"/>
<gene>
    <name evidence="1" type="ORF">PHYSODRAFT_322427</name>
</gene>
<keyword evidence="2" id="KW-1185">Reference proteome</keyword>
<dbReference type="KEGG" id="psoj:PHYSODRAFT_322427"/>
<dbReference type="SUPFAM" id="SSF52540">
    <property type="entry name" value="P-loop containing nucleoside triphosphate hydrolases"/>
    <property type="match status" value="1"/>
</dbReference>